<evidence type="ECO:0000256" key="4">
    <source>
        <dbReference type="ARBA" id="ARBA00023163"/>
    </source>
</evidence>
<dbReference type="PRINTS" id="PR00040">
    <property type="entry name" value="HTHMERR"/>
</dbReference>
<dbReference type="PROSITE" id="PS50937">
    <property type="entry name" value="HTH_MERR_2"/>
    <property type="match status" value="1"/>
</dbReference>
<keyword evidence="4" id="KW-0804">Transcription</keyword>
<dbReference type="InterPro" id="IPR000551">
    <property type="entry name" value="MerR-type_HTH_dom"/>
</dbReference>
<feature type="region of interest" description="Disordered" evidence="5">
    <location>
        <begin position="148"/>
        <end position="183"/>
    </location>
</feature>
<dbReference type="EMBL" id="JBHRXI010000002">
    <property type="protein sequence ID" value="MFC3612781.1"/>
    <property type="molecule type" value="Genomic_DNA"/>
</dbReference>
<feature type="compositionally biased region" description="Basic residues" evidence="5">
    <location>
        <begin position="166"/>
        <end position="175"/>
    </location>
</feature>
<evidence type="ECO:0000256" key="5">
    <source>
        <dbReference type="SAM" id="MobiDB-lite"/>
    </source>
</evidence>
<dbReference type="PROSITE" id="PS00552">
    <property type="entry name" value="HTH_MERR_1"/>
    <property type="match status" value="1"/>
</dbReference>
<evidence type="ECO:0000313" key="7">
    <source>
        <dbReference type="EMBL" id="MFC3612781.1"/>
    </source>
</evidence>
<gene>
    <name evidence="7" type="ORF">ACFORG_03320</name>
</gene>
<feature type="domain" description="HTH merR-type" evidence="6">
    <location>
        <begin position="24"/>
        <end position="92"/>
    </location>
</feature>
<feature type="region of interest" description="Disordered" evidence="5">
    <location>
        <begin position="1"/>
        <end position="20"/>
    </location>
</feature>
<evidence type="ECO:0000256" key="1">
    <source>
        <dbReference type="ARBA" id="ARBA00022491"/>
    </source>
</evidence>
<dbReference type="SUPFAM" id="SSF46955">
    <property type="entry name" value="Putative DNA-binding domain"/>
    <property type="match status" value="1"/>
</dbReference>
<evidence type="ECO:0000259" key="6">
    <source>
        <dbReference type="PROSITE" id="PS50937"/>
    </source>
</evidence>
<dbReference type="RefSeq" id="WP_386733973.1">
    <property type="nucleotide sequence ID" value="NZ_JBHRXI010000002.1"/>
</dbReference>
<proteinExistence type="predicted"/>
<dbReference type="Gene3D" id="1.10.1660.10">
    <property type="match status" value="1"/>
</dbReference>
<keyword evidence="2" id="KW-0805">Transcription regulation</keyword>
<keyword evidence="8" id="KW-1185">Reference proteome</keyword>
<dbReference type="Pfam" id="PF13411">
    <property type="entry name" value="MerR_1"/>
    <property type="match status" value="1"/>
</dbReference>
<keyword evidence="1" id="KW-0678">Repressor</keyword>
<name>A0ABV7TB18_9RHOB</name>
<evidence type="ECO:0000256" key="2">
    <source>
        <dbReference type="ARBA" id="ARBA00023015"/>
    </source>
</evidence>
<dbReference type="PANTHER" id="PTHR30204">
    <property type="entry name" value="REDOX-CYCLING DRUG-SENSING TRANSCRIPTIONAL ACTIVATOR SOXR"/>
    <property type="match status" value="1"/>
</dbReference>
<keyword evidence="3" id="KW-0238">DNA-binding</keyword>
<sequence length="183" mass="20622">MSASQPRTIGQEFEGQRSSAEPEIFTISEIAEQVGVSEKTIRFYEEKGLIKPARFGGQRVFTRADRGRIRIIVRSSQQIGLTLHQIGKYLEAYDASASEVEAIKTLYRYTYGFLEDFQKRREALDEGIKGLDQILTFAVERLRENGVTQEEFEELDRTAEAPARARTGRKPKGSKSPKGDADG</sequence>
<dbReference type="InterPro" id="IPR009061">
    <property type="entry name" value="DNA-bd_dom_put_sf"/>
</dbReference>
<dbReference type="InterPro" id="IPR047057">
    <property type="entry name" value="MerR_fam"/>
</dbReference>
<reference evidence="8" key="1">
    <citation type="journal article" date="2019" name="Int. J. Syst. Evol. Microbiol.">
        <title>The Global Catalogue of Microorganisms (GCM) 10K type strain sequencing project: providing services to taxonomists for standard genome sequencing and annotation.</title>
        <authorList>
            <consortium name="The Broad Institute Genomics Platform"/>
            <consortium name="The Broad Institute Genome Sequencing Center for Infectious Disease"/>
            <person name="Wu L."/>
            <person name="Ma J."/>
        </authorList>
    </citation>
    <scope>NUCLEOTIDE SEQUENCE [LARGE SCALE GENOMIC DNA]</scope>
    <source>
        <strain evidence="8">KCTC 42911</strain>
    </source>
</reference>
<dbReference type="PANTHER" id="PTHR30204:SF69">
    <property type="entry name" value="MERR-FAMILY TRANSCRIPTIONAL REGULATOR"/>
    <property type="match status" value="1"/>
</dbReference>
<organism evidence="7 8">
    <name type="scientific">Lutimaribacter marinistellae</name>
    <dbReference type="NCBI Taxonomy" id="1820329"/>
    <lineage>
        <taxon>Bacteria</taxon>
        <taxon>Pseudomonadati</taxon>
        <taxon>Pseudomonadota</taxon>
        <taxon>Alphaproteobacteria</taxon>
        <taxon>Rhodobacterales</taxon>
        <taxon>Roseobacteraceae</taxon>
        <taxon>Lutimaribacter</taxon>
    </lineage>
</organism>
<dbReference type="SMART" id="SM00422">
    <property type="entry name" value="HTH_MERR"/>
    <property type="match status" value="1"/>
</dbReference>
<accession>A0ABV7TB18</accession>
<comment type="caution">
    <text evidence="7">The sequence shown here is derived from an EMBL/GenBank/DDBJ whole genome shotgun (WGS) entry which is preliminary data.</text>
</comment>
<protein>
    <submittedName>
        <fullName evidence="7">MerR family transcriptional regulator</fullName>
    </submittedName>
</protein>
<evidence type="ECO:0000313" key="8">
    <source>
        <dbReference type="Proteomes" id="UP001595629"/>
    </source>
</evidence>
<dbReference type="Proteomes" id="UP001595629">
    <property type="component" value="Unassembled WGS sequence"/>
</dbReference>
<evidence type="ECO:0000256" key="3">
    <source>
        <dbReference type="ARBA" id="ARBA00023125"/>
    </source>
</evidence>